<protein>
    <recommendedName>
        <fullName evidence="2">CMP/dCMP-type deaminase domain-containing protein</fullName>
    </recommendedName>
</protein>
<proteinExistence type="predicted"/>
<dbReference type="NCBIfam" id="NF041025">
    <property type="entry name" value="antiphage_deaminase"/>
    <property type="match status" value="1"/>
</dbReference>
<dbReference type="PANTHER" id="PTHR11086">
    <property type="entry name" value="DEOXYCYTIDYLATE DEAMINASE-RELATED"/>
    <property type="match status" value="1"/>
</dbReference>
<evidence type="ECO:0000313" key="4">
    <source>
        <dbReference type="Proteomes" id="UP000268056"/>
    </source>
</evidence>
<dbReference type="InterPro" id="IPR015517">
    <property type="entry name" value="dCMP_deaminase-rel"/>
</dbReference>
<accession>A0A3M3YP62</accession>
<dbReference type="InterPro" id="IPR027417">
    <property type="entry name" value="P-loop_NTPase"/>
</dbReference>
<name>A0A3M3YP62_9PSED</name>
<keyword evidence="1" id="KW-0378">Hydrolase</keyword>
<dbReference type="PROSITE" id="PS51747">
    <property type="entry name" value="CYT_DCMP_DEAMINASES_2"/>
    <property type="match status" value="1"/>
</dbReference>
<dbReference type="EMBL" id="RBQC01000128">
    <property type="protein sequence ID" value="RMO84350.1"/>
    <property type="molecule type" value="Genomic_DNA"/>
</dbReference>
<dbReference type="Gene3D" id="3.40.140.10">
    <property type="entry name" value="Cytidine Deaminase, domain 2"/>
    <property type="match status" value="1"/>
</dbReference>
<evidence type="ECO:0000313" key="3">
    <source>
        <dbReference type="EMBL" id="RMO84350.1"/>
    </source>
</evidence>
<dbReference type="RefSeq" id="WP_233594515.1">
    <property type="nucleotide sequence ID" value="NZ_RBQC01000128.1"/>
</dbReference>
<comment type="caution">
    <text evidence="3">The sequence shown here is derived from an EMBL/GenBank/DDBJ whole genome shotgun (WGS) entry which is preliminary data.</text>
</comment>
<dbReference type="SUPFAM" id="SSF53927">
    <property type="entry name" value="Cytidine deaminase-like"/>
    <property type="match status" value="1"/>
</dbReference>
<dbReference type="Proteomes" id="UP000268056">
    <property type="component" value="Unassembled WGS sequence"/>
</dbReference>
<dbReference type="Gene3D" id="3.40.50.300">
    <property type="entry name" value="P-loop containing nucleotide triphosphate hydrolases"/>
    <property type="match status" value="1"/>
</dbReference>
<dbReference type="Pfam" id="PF00383">
    <property type="entry name" value="dCMP_cyt_deam_1"/>
    <property type="match status" value="1"/>
</dbReference>
<sequence length="582" mass="66094">MNYNDEMISKIFLERNKFAIIGLTGRTGSGCTTAATILENDAQKAPELKDITYKGKDFFHDLNNKRYTVIKNYYDTNKKAFFSIKVSDLISAYILNKSRDTIFDFIMENSTQYISETNLSTTLLSGSFAKNKINHRFKNLIEILTDHNKSIKEIDAQEEKNFIRFMTLIRKFTRDFKKELQDISNDLYVSIYQAAGNSIRRTGKICSTTTPEQDNPDSVFHLPETINRVIKIIRKTQKNALVVIDAIRNPYEARFFRDRYSAFYLMSINTPPEDRKKYLQNVHKFSAAELMALDEKESGKTKQKHSEFISQNVKACIQASDIHIFNPRNETGNHNILKAQLAWYITLILHPGLVTPTPMERVMQIAHTAKSNSGCISRQVGAVVTETDYSIKSVGWNDVAKGQVPCSLRNLDDLENSFDPVTYSHYERNDSEFRESAQKQLISLKNLPSTKGRPLSYCFKDIHNSLPKNKEKVGNQVHTRSLHAEENAFLQIAKYGGSGVAGGKLFTTASPCELCAKKAYQLGIEEIVYIDPYPGIATDHIINVGTNPPTLTQFMGAVGRGYHQLYEAPLDYKDELDLLMKG</sequence>
<gene>
    <name evidence="3" type="ORF">ALQ32_03666</name>
</gene>
<dbReference type="InterPro" id="IPR016193">
    <property type="entry name" value="Cytidine_deaminase-like"/>
</dbReference>
<dbReference type="InterPro" id="IPR002125">
    <property type="entry name" value="CMP_dCMP_dom"/>
</dbReference>
<dbReference type="AlphaFoldDB" id="A0A3M3YP62"/>
<reference evidence="3 4" key="1">
    <citation type="submission" date="2018-08" db="EMBL/GenBank/DDBJ databases">
        <title>Recombination of ecologically and evolutionarily significant loci maintains genetic cohesion in the Pseudomonas syringae species complex.</title>
        <authorList>
            <person name="Dillon M."/>
            <person name="Thakur S."/>
            <person name="Almeida R.N.D."/>
            <person name="Weir B.S."/>
            <person name="Guttman D.S."/>
        </authorList>
    </citation>
    <scope>NUCLEOTIDE SEQUENCE [LARGE SCALE GENOMIC DNA]</scope>
    <source>
        <strain evidence="3 4">ICMP 4092</strain>
    </source>
</reference>
<evidence type="ECO:0000259" key="2">
    <source>
        <dbReference type="PROSITE" id="PS51747"/>
    </source>
</evidence>
<feature type="domain" description="CMP/dCMP-type deaminase" evidence="2">
    <location>
        <begin position="357"/>
        <end position="558"/>
    </location>
</feature>
<evidence type="ECO:0000256" key="1">
    <source>
        <dbReference type="ARBA" id="ARBA00022801"/>
    </source>
</evidence>
<dbReference type="GO" id="GO:0005737">
    <property type="term" value="C:cytoplasm"/>
    <property type="evidence" value="ECO:0007669"/>
    <property type="project" value="TreeGrafter"/>
</dbReference>
<dbReference type="PANTHER" id="PTHR11086:SF18">
    <property type="entry name" value="DEOXYCYTIDYLATE DEAMINASE"/>
    <property type="match status" value="1"/>
</dbReference>
<organism evidence="3 4">
    <name type="scientific">Pseudomonas syringae pv. tagetis</name>
    <dbReference type="NCBI Taxonomy" id="129140"/>
    <lineage>
        <taxon>Bacteria</taxon>
        <taxon>Pseudomonadati</taxon>
        <taxon>Pseudomonadota</taxon>
        <taxon>Gammaproteobacteria</taxon>
        <taxon>Pseudomonadales</taxon>
        <taxon>Pseudomonadaceae</taxon>
        <taxon>Pseudomonas</taxon>
    </lineage>
</organism>
<dbReference type="GO" id="GO:0004132">
    <property type="term" value="F:dCMP deaminase activity"/>
    <property type="evidence" value="ECO:0007669"/>
    <property type="project" value="TreeGrafter"/>
</dbReference>